<organism evidence="3 4">
    <name type="scientific">Leptothrix cholodnii (strain ATCC 51168 / LMG 8142 / SP-6)</name>
    <name type="common">Leptothrix discophora (strain SP-6)</name>
    <dbReference type="NCBI Taxonomy" id="395495"/>
    <lineage>
        <taxon>Bacteria</taxon>
        <taxon>Pseudomonadati</taxon>
        <taxon>Pseudomonadota</taxon>
        <taxon>Betaproteobacteria</taxon>
        <taxon>Burkholderiales</taxon>
        <taxon>Sphaerotilaceae</taxon>
        <taxon>Leptothrix</taxon>
    </lineage>
</organism>
<dbReference type="GO" id="GO:0019867">
    <property type="term" value="C:outer membrane"/>
    <property type="evidence" value="ECO:0007669"/>
    <property type="project" value="InterPro"/>
</dbReference>
<dbReference type="Pfam" id="PF05433">
    <property type="entry name" value="Rick_17kDa_Anti"/>
    <property type="match status" value="1"/>
</dbReference>
<dbReference type="AlphaFoldDB" id="B1XWU0"/>
<feature type="domain" description="Glycine zipper 2TM" evidence="2">
    <location>
        <begin position="56"/>
        <end position="97"/>
    </location>
</feature>
<feature type="chain" id="PRO_5002772824" evidence="1">
    <location>
        <begin position="23"/>
        <end position="159"/>
    </location>
</feature>
<dbReference type="eggNOG" id="COG3133">
    <property type="taxonomic scope" value="Bacteria"/>
</dbReference>
<keyword evidence="1" id="KW-0732">Signal</keyword>
<dbReference type="PROSITE" id="PS51257">
    <property type="entry name" value="PROKAR_LIPOPROTEIN"/>
    <property type="match status" value="1"/>
</dbReference>
<accession>B1XWU0</accession>
<dbReference type="Proteomes" id="UP000001693">
    <property type="component" value="Chromosome"/>
</dbReference>
<evidence type="ECO:0000259" key="2">
    <source>
        <dbReference type="Pfam" id="PF05433"/>
    </source>
</evidence>
<keyword evidence="4" id="KW-1185">Reference proteome</keyword>
<evidence type="ECO:0000313" key="3">
    <source>
        <dbReference type="EMBL" id="ACB36289.1"/>
    </source>
</evidence>
<dbReference type="KEGG" id="lch:Lcho_4035"/>
<evidence type="ECO:0000256" key="1">
    <source>
        <dbReference type="SAM" id="SignalP"/>
    </source>
</evidence>
<dbReference type="HOGENOM" id="CLU_090265_3_3_4"/>
<dbReference type="OrthoDB" id="9153737at2"/>
<dbReference type="STRING" id="395495.Lcho_4035"/>
<dbReference type="EMBL" id="CP001013">
    <property type="protein sequence ID" value="ACB36289.1"/>
    <property type="molecule type" value="Genomic_DNA"/>
</dbReference>
<dbReference type="RefSeq" id="WP_012349032.1">
    <property type="nucleotide sequence ID" value="NC_010524.1"/>
</dbReference>
<proteinExistence type="predicted"/>
<sequence precursor="true">MKSRLIALATALALAACSTTSPDVVQPRDAQRLSTVQDAVVLSVRPVVVEGQQSGAGAVAGGVVGGIAGGSVGGRREGAAVAVIGAVAGAVIGNTMERFGTREEAVEILLQLPNGERRSMVQAKGTESLAAGDAVILVTSGGRTRVTRAPQVAPTPRTP</sequence>
<feature type="signal peptide" evidence="1">
    <location>
        <begin position="1"/>
        <end position="22"/>
    </location>
</feature>
<dbReference type="InterPro" id="IPR008816">
    <property type="entry name" value="Gly_zipper_2TM_dom"/>
</dbReference>
<reference evidence="3 4" key="1">
    <citation type="submission" date="2008-03" db="EMBL/GenBank/DDBJ databases">
        <title>Complete sequence of Leptothrix cholodnii SP-6.</title>
        <authorList>
            <consortium name="US DOE Joint Genome Institute"/>
            <person name="Copeland A."/>
            <person name="Lucas S."/>
            <person name="Lapidus A."/>
            <person name="Glavina del Rio T."/>
            <person name="Dalin E."/>
            <person name="Tice H."/>
            <person name="Bruce D."/>
            <person name="Goodwin L."/>
            <person name="Pitluck S."/>
            <person name="Chertkov O."/>
            <person name="Brettin T."/>
            <person name="Detter J.C."/>
            <person name="Han C."/>
            <person name="Kuske C.R."/>
            <person name="Schmutz J."/>
            <person name="Larimer F."/>
            <person name="Land M."/>
            <person name="Hauser L."/>
            <person name="Kyrpides N."/>
            <person name="Lykidis A."/>
            <person name="Emerson D."/>
            <person name="Richardson P."/>
        </authorList>
    </citation>
    <scope>NUCLEOTIDE SEQUENCE [LARGE SCALE GENOMIC DNA]</scope>
    <source>
        <strain evidence="4">ATCC 51168 / LMG 8142 / SP-6</strain>
    </source>
</reference>
<protein>
    <submittedName>
        <fullName evidence="3">17 kDa surface antigen</fullName>
    </submittedName>
</protein>
<gene>
    <name evidence="3" type="ordered locus">Lcho_4035</name>
</gene>
<name>B1XWU0_LEPCP</name>
<evidence type="ECO:0000313" key="4">
    <source>
        <dbReference type="Proteomes" id="UP000001693"/>
    </source>
</evidence>